<organism evidence="1 2">
    <name type="scientific">Variovorax boronicumulans</name>
    <dbReference type="NCBI Taxonomy" id="436515"/>
    <lineage>
        <taxon>Bacteria</taxon>
        <taxon>Pseudomonadati</taxon>
        <taxon>Pseudomonadota</taxon>
        <taxon>Betaproteobacteria</taxon>
        <taxon>Burkholderiales</taxon>
        <taxon>Comamonadaceae</taxon>
        <taxon>Variovorax</taxon>
    </lineage>
</organism>
<protein>
    <submittedName>
        <fullName evidence="1">Uncharacterized protein</fullName>
    </submittedName>
</protein>
<accession>A0AAW8DBQ8</accession>
<reference evidence="1" key="1">
    <citation type="submission" date="2023-07" db="EMBL/GenBank/DDBJ databases">
        <title>Sorghum-associated microbial communities from plants grown in Nebraska, USA.</title>
        <authorList>
            <person name="Schachtman D."/>
        </authorList>
    </citation>
    <scope>NUCLEOTIDE SEQUENCE</scope>
    <source>
        <strain evidence="1">DS3754</strain>
    </source>
</reference>
<sequence>MNLSGIEILDLTQICCAANLANGPNINSQASRHSRLCAVELSDGLLLFEGHTSTRSCDRCQIPHPGQPVHGTADHRHDQPLRLRRRRRLLLDALAIAAPIAKSKARAHAAGVPVVYANDNAGRWRSAPAGECGRVGVHDRTCIQAPPPPPCLPEFHSADQALRRGRACQSARRFRAIRFGLRQARFARRYKSNCRCCAQNPDCTITLTQ</sequence>
<proteinExistence type="predicted"/>
<evidence type="ECO:0000313" key="1">
    <source>
        <dbReference type="EMBL" id="MDP9896765.1"/>
    </source>
</evidence>
<dbReference type="Proteomes" id="UP001242045">
    <property type="component" value="Unassembled WGS sequence"/>
</dbReference>
<comment type="caution">
    <text evidence="1">The sequence shown here is derived from an EMBL/GenBank/DDBJ whole genome shotgun (WGS) entry which is preliminary data.</text>
</comment>
<name>A0AAW8DBQ8_9BURK</name>
<dbReference type="AlphaFoldDB" id="A0AAW8DBQ8"/>
<evidence type="ECO:0000313" key="2">
    <source>
        <dbReference type="Proteomes" id="UP001242045"/>
    </source>
</evidence>
<gene>
    <name evidence="1" type="ORF">J2W31_005906</name>
</gene>
<dbReference type="EMBL" id="JAUSRD010000021">
    <property type="protein sequence ID" value="MDP9896765.1"/>
    <property type="molecule type" value="Genomic_DNA"/>
</dbReference>